<evidence type="ECO:0000313" key="2">
    <source>
        <dbReference type="EMBL" id="SUY28564.1"/>
    </source>
</evidence>
<dbReference type="InterPro" id="IPR012899">
    <property type="entry name" value="LTXXQ"/>
</dbReference>
<organism evidence="2 3">
    <name type="scientific">Aminobacter aminovorans</name>
    <name type="common">Chelatobacter heintzii</name>
    <dbReference type="NCBI Taxonomy" id="83263"/>
    <lineage>
        <taxon>Bacteria</taxon>
        <taxon>Pseudomonadati</taxon>
        <taxon>Pseudomonadota</taxon>
        <taxon>Alphaproteobacteria</taxon>
        <taxon>Hyphomicrobiales</taxon>
        <taxon>Phyllobacteriaceae</taxon>
        <taxon>Aminobacter</taxon>
    </lineage>
</organism>
<dbReference type="OrthoDB" id="7283650at2"/>
<gene>
    <name evidence="2" type="ORF">NCTC10684_05204</name>
</gene>
<feature type="chain" id="PRO_5017062507" evidence="1">
    <location>
        <begin position="25"/>
        <end position="175"/>
    </location>
</feature>
<evidence type="ECO:0000313" key="3">
    <source>
        <dbReference type="Proteomes" id="UP000254701"/>
    </source>
</evidence>
<protein>
    <submittedName>
        <fullName evidence="2">Domain of Uncharacterized Function (DUF1520)</fullName>
    </submittedName>
</protein>
<evidence type="ECO:0000256" key="1">
    <source>
        <dbReference type="SAM" id="SignalP"/>
    </source>
</evidence>
<name>A0A381IME1_AMIAI</name>
<dbReference type="Proteomes" id="UP000254701">
    <property type="component" value="Unassembled WGS sequence"/>
</dbReference>
<reference evidence="2 3" key="1">
    <citation type="submission" date="2018-06" db="EMBL/GenBank/DDBJ databases">
        <authorList>
            <consortium name="Pathogen Informatics"/>
            <person name="Doyle S."/>
        </authorList>
    </citation>
    <scope>NUCLEOTIDE SEQUENCE [LARGE SCALE GENOMIC DNA]</scope>
    <source>
        <strain evidence="2 3">NCTC10684</strain>
    </source>
</reference>
<dbReference type="EMBL" id="UFSM01000002">
    <property type="protein sequence ID" value="SUY28564.1"/>
    <property type="molecule type" value="Genomic_DNA"/>
</dbReference>
<sequence>MTKFFANAAVVIAIGAAFVSPSHAQSQQGMMGMMGGGCPTVGMMGHGRMGQGGWGEGRFGGLMGRQPKMGAMVEGRLAYLRGELNITADQQPAWDAYATAVTERVELMQGMHEGIAKTMGTGTAPERMDARISGMEAMLESMKAMKPATEGLYSVLKDEQKAVADELIGGDCGAF</sequence>
<keyword evidence="1" id="KW-0732">Signal</keyword>
<dbReference type="GO" id="GO:0042597">
    <property type="term" value="C:periplasmic space"/>
    <property type="evidence" value="ECO:0007669"/>
    <property type="project" value="InterPro"/>
</dbReference>
<feature type="signal peptide" evidence="1">
    <location>
        <begin position="1"/>
        <end position="24"/>
    </location>
</feature>
<dbReference type="Pfam" id="PF07813">
    <property type="entry name" value="LTXXQ"/>
    <property type="match status" value="1"/>
</dbReference>
<accession>A0A381IME1</accession>
<proteinExistence type="predicted"/>
<dbReference type="RefSeq" id="WP_115734209.1">
    <property type="nucleotide sequence ID" value="NZ_BAAAVY010000001.1"/>
</dbReference>
<dbReference type="AlphaFoldDB" id="A0A381IME1"/>